<accession>A0A2A4G849</accession>
<dbReference type="Proteomes" id="UP000219559">
    <property type="component" value="Unassembled WGS sequence"/>
</dbReference>
<name>A0A2A4G849_9FLAO</name>
<organism evidence="1 2">
    <name type="scientific">Sediminicola luteus</name>
    <dbReference type="NCBI Taxonomy" id="319238"/>
    <lineage>
        <taxon>Bacteria</taxon>
        <taxon>Pseudomonadati</taxon>
        <taxon>Bacteroidota</taxon>
        <taxon>Flavobacteriia</taxon>
        <taxon>Flavobacteriales</taxon>
        <taxon>Flavobacteriaceae</taxon>
        <taxon>Sediminicola</taxon>
    </lineage>
</organism>
<evidence type="ECO:0000313" key="1">
    <source>
        <dbReference type="EMBL" id="PCE64144.1"/>
    </source>
</evidence>
<comment type="caution">
    <text evidence="1">The sequence shown here is derived from an EMBL/GenBank/DDBJ whole genome shotgun (WGS) entry which is preliminary data.</text>
</comment>
<dbReference type="AlphaFoldDB" id="A0A2A4G849"/>
<protein>
    <submittedName>
        <fullName evidence="1">Uncharacterized protein</fullName>
    </submittedName>
</protein>
<dbReference type="OrthoDB" id="1240928at2"/>
<sequence>MWIKEPPAKLGVSLNENVNFLYNVGNIYIMDNHLAAGWSWLQEVDGEIPHNYLHIDRHYDLLGFKKTIQTQVIDKGINLHELSFQEYLELRQLGNNGDQFQMFRWDNYILNLSYAYPNLFQNTFFATHDEGNREDYFINEDLDFLRLLSDVDSLIDQYGDQGWILNLDIDYFYSNIGEVNIQVIDDEYIIQLVLKIRKVIDKLTVFTICLSPECCGGWQNSIKKTEIICDVLDLDFITLLSNKSSH</sequence>
<gene>
    <name evidence="1" type="ORF">B7P33_13015</name>
</gene>
<reference evidence="1 2" key="1">
    <citation type="submission" date="2017-04" db="EMBL/GenBank/DDBJ databases">
        <title>A new member of the family Flavobacteriaceae isolated from ascidians.</title>
        <authorList>
            <person name="Chen L."/>
        </authorList>
    </citation>
    <scope>NUCLEOTIDE SEQUENCE [LARGE SCALE GENOMIC DNA]</scope>
    <source>
        <strain evidence="1 2">HQA918</strain>
    </source>
</reference>
<evidence type="ECO:0000313" key="2">
    <source>
        <dbReference type="Proteomes" id="UP000219559"/>
    </source>
</evidence>
<dbReference type="EMBL" id="NBWU01000004">
    <property type="protein sequence ID" value="PCE64144.1"/>
    <property type="molecule type" value="Genomic_DNA"/>
</dbReference>
<dbReference type="RefSeq" id="WP_097442942.1">
    <property type="nucleotide sequence ID" value="NZ_NBWU01000004.1"/>
</dbReference>
<proteinExistence type="predicted"/>
<keyword evidence="2" id="KW-1185">Reference proteome</keyword>